<feature type="region of interest" description="Disordered" evidence="1">
    <location>
        <begin position="1"/>
        <end position="42"/>
    </location>
</feature>
<name>A0A4V1QW77_9SPHN</name>
<evidence type="ECO:0000256" key="1">
    <source>
        <dbReference type="SAM" id="MobiDB-lite"/>
    </source>
</evidence>
<gene>
    <name evidence="2" type="ORF">ETX26_00025</name>
</gene>
<organism evidence="2 3">
    <name type="scientific">Pelagerythrobacter rhizovicinus</name>
    <dbReference type="NCBI Taxonomy" id="2268576"/>
    <lineage>
        <taxon>Bacteria</taxon>
        <taxon>Pseudomonadati</taxon>
        <taxon>Pseudomonadota</taxon>
        <taxon>Alphaproteobacteria</taxon>
        <taxon>Sphingomonadales</taxon>
        <taxon>Erythrobacteraceae</taxon>
        <taxon>Pelagerythrobacter</taxon>
    </lineage>
</organism>
<evidence type="ECO:0000313" key="3">
    <source>
        <dbReference type="Proteomes" id="UP000293623"/>
    </source>
</evidence>
<protein>
    <submittedName>
        <fullName evidence="2">Uncharacterized protein</fullName>
    </submittedName>
</protein>
<reference evidence="2 3" key="1">
    <citation type="submission" date="2019-01" db="EMBL/GenBank/DDBJ databases">
        <title>Altererythrobacter rhizovicinus sp. nov., isolated from the rhizosphere soil of Haloxylon ammodendron.</title>
        <authorList>
            <person name="Li H.-P."/>
            <person name="Gou J.-Y."/>
            <person name="Yao D."/>
            <person name="Han Q.-Q."/>
            <person name="Shao K.-Z."/>
            <person name="Zhao Q."/>
            <person name="Zhang J.-L."/>
        </authorList>
    </citation>
    <scope>NUCLEOTIDE SEQUENCE [LARGE SCALE GENOMIC DNA]</scope>
    <source>
        <strain evidence="2 3">AY-3R</strain>
    </source>
</reference>
<proteinExistence type="predicted"/>
<keyword evidence="3" id="KW-1185">Reference proteome</keyword>
<dbReference type="EMBL" id="SDPV01000001">
    <property type="protein sequence ID" value="RXZ65196.1"/>
    <property type="molecule type" value="Genomic_DNA"/>
</dbReference>
<sequence length="291" mass="30624">MALASGSTSAAAEGTLEGASLTTTDTIENGRPCPRSSYRLSQGGSSEALGLVLGGLLTTFASKAVDGFIGWLEKRKDRLDGTRSATFTGEFYDPNDGSLNAKCFIFTAGTFDNSGIVNPKVYAEFVPVIYDDTTYTLKPVFLSYRDTVAEARKKAKFTSFAITVKYNTPKSKNDKGEINSFEISDGAAFTYTFGKLVRGTELDYKALEGAAAGLGALAPRVTGSAGGASVRPIAYQMSAVWSETAEPSPLYTAAVGSLSDNKATIGEEIGNAIKEVLGNVAGDDDARREGD</sequence>
<feature type="compositionally biased region" description="Low complexity" evidence="1">
    <location>
        <begin position="1"/>
        <end position="16"/>
    </location>
</feature>
<dbReference type="AlphaFoldDB" id="A0A4V1QW77"/>
<dbReference type="Proteomes" id="UP000293623">
    <property type="component" value="Unassembled WGS sequence"/>
</dbReference>
<evidence type="ECO:0000313" key="2">
    <source>
        <dbReference type="EMBL" id="RXZ65196.1"/>
    </source>
</evidence>
<comment type="caution">
    <text evidence="2">The sequence shown here is derived from an EMBL/GenBank/DDBJ whole genome shotgun (WGS) entry which is preliminary data.</text>
</comment>
<accession>A0A4V1QW77</accession>